<evidence type="ECO:0000313" key="1">
    <source>
        <dbReference type="EMBL" id="QCS38906.1"/>
    </source>
</evidence>
<proteinExistence type="predicted"/>
<reference evidence="1" key="1">
    <citation type="submission" date="2018-10" db="EMBL/GenBank/DDBJ databases">
        <authorList>
            <person name="Zhou D."/>
            <person name="Yin Z."/>
            <person name="Feng J."/>
        </authorList>
    </citation>
    <scope>NUCLEOTIDE SEQUENCE</scope>
    <source>
        <strain evidence="1">16005813</strain>
        <plasmid evidence="1">p16005813B</plasmid>
    </source>
</reference>
<accession>A0A4P8WAT3</accession>
<name>A0A4P8WAT3_9ENTR</name>
<protein>
    <submittedName>
        <fullName evidence="1">Uncharacterized protein</fullName>
    </submittedName>
</protein>
<geneLocation type="plasmid" evidence="1">
    <name>p16005813B</name>
</geneLocation>
<organism evidence="1">
    <name type="scientific">Leclercia adecarboxylata</name>
    <dbReference type="NCBI Taxonomy" id="83655"/>
    <lineage>
        <taxon>Bacteria</taxon>
        <taxon>Pseudomonadati</taxon>
        <taxon>Pseudomonadota</taxon>
        <taxon>Gammaproteobacteria</taxon>
        <taxon>Enterobacterales</taxon>
        <taxon>Enterobacteriaceae</taxon>
        <taxon>Leclercia</taxon>
    </lineage>
</organism>
<dbReference type="AlphaFoldDB" id="A0A4P8WAT3"/>
<keyword evidence="1" id="KW-0614">Plasmid</keyword>
<sequence length="97" mass="11152">MGFSTLPSPPFGVVYLKFFVSCKLSDEIYHYQHLSTRSRFGKQNGLIITKLFTLIQNEDPKTIPDHFTDNPVMFYRLPVEHSGIQQPKGVSFIALFK</sequence>
<dbReference type="EMBL" id="MK036884">
    <property type="protein sequence ID" value="QCS38906.1"/>
    <property type="molecule type" value="Genomic_DNA"/>
</dbReference>